<evidence type="ECO:0000259" key="7">
    <source>
        <dbReference type="Pfam" id="PF13193"/>
    </source>
</evidence>
<dbReference type="Pfam" id="PF00501">
    <property type="entry name" value="AMP-binding"/>
    <property type="match status" value="1"/>
</dbReference>
<reference evidence="8" key="1">
    <citation type="journal article" date="2020" name="Stud. Mycol.">
        <title>101 Dothideomycetes genomes: a test case for predicting lifestyles and emergence of pathogens.</title>
        <authorList>
            <person name="Haridas S."/>
            <person name="Albert R."/>
            <person name="Binder M."/>
            <person name="Bloem J."/>
            <person name="Labutti K."/>
            <person name="Salamov A."/>
            <person name="Andreopoulos B."/>
            <person name="Baker S."/>
            <person name="Barry K."/>
            <person name="Bills G."/>
            <person name="Bluhm B."/>
            <person name="Cannon C."/>
            <person name="Castanera R."/>
            <person name="Culley D."/>
            <person name="Daum C."/>
            <person name="Ezra D."/>
            <person name="Gonzalez J."/>
            <person name="Henrissat B."/>
            <person name="Kuo A."/>
            <person name="Liang C."/>
            <person name="Lipzen A."/>
            <person name="Lutzoni F."/>
            <person name="Magnuson J."/>
            <person name="Mondo S."/>
            <person name="Nolan M."/>
            <person name="Ohm R."/>
            <person name="Pangilinan J."/>
            <person name="Park H.-J."/>
            <person name="Ramirez L."/>
            <person name="Alfaro M."/>
            <person name="Sun H."/>
            <person name="Tritt A."/>
            <person name="Yoshinaga Y."/>
            <person name="Zwiers L.-H."/>
            <person name="Turgeon B."/>
            <person name="Goodwin S."/>
            <person name="Spatafora J."/>
            <person name="Crous P."/>
            <person name="Grigoriev I."/>
        </authorList>
    </citation>
    <scope>NUCLEOTIDE SEQUENCE</scope>
    <source>
        <strain evidence="8">CBS 133067</strain>
    </source>
</reference>
<comment type="caution">
    <text evidence="8">The sequence shown here is derived from an EMBL/GenBank/DDBJ whole genome shotgun (WGS) entry which is preliminary data.</text>
</comment>
<dbReference type="PANTHER" id="PTHR24096:SF149">
    <property type="entry name" value="AMP-BINDING DOMAIN-CONTAINING PROTEIN-RELATED"/>
    <property type="match status" value="1"/>
</dbReference>
<evidence type="ECO:0000259" key="6">
    <source>
        <dbReference type="Pfam" id="PF00501"/>
    </source>
</evidence>
<evidence type="ECO:0000256" key="2">
    <source>
        <dbReference type="ARBA" id="ARBA00006432"/>
    </source>
</evidence>
<comment type="pathway">
    <text evidence="1">Siderophore biosynthesis.</text>
</comment>
<dbReference type="PROSITE" id="PS00455">
    <property type="entry name" value="AMP_BINDING"/>
    <property type="match status" value="1"/>
</dbReference>
<evidence type="ECO:0000256" key="5">
    <source>
        <dbReference type="ARBA" id="ARBA00022840"/>
    </source>
</evidence>
<dbReference type="Gene3D" id="3.40.50.12780">
    <property type="entry name" value="N-terminal domain of ligase-like"/>
    <property type="match status" value="1"/>
</dbReference>
<sequence length="551" mass="61353">MPTSSPYPHIDIPNQDIFQFMFERKDKPYPDNKVIYVDSETKRSYTFASVKSTALDFGKGLKAVWEWRKGDVLALYTPNCIDFPPIVWGCLWAGGIVSPANPAYTVKELAYQLKDSGARAIVTQRPFLKTAVEAAKSVGIPPEMIILMGDERDPTARHKHFTSIRNISGAARYRKTKINPQDDLAFLVYSSGTTGLPKGVMLTHRNIVANVLQACTVENRLDPNGGPDGQGERVLAFLPFFHIYGLTCQLHFALYQGWVLVCMVKFDIERFCQLVQEHKVSFVYLVPPIVLALAKHPVVEKYDLSSIKMLNCGAAPMTRELQESLYERLGLKVKQGYGLTETSPTTHTQEWEDWRVHIGSVGKLVANQTAKYVSPEGEEVPIGETGELWIKGPNIFKGYLNNPEATANALTPDGFFKTGDIGFQDKEGNMYITERLKELIKYKGFQVPPAELEGLLVDHPSITDAAVIGVYDTEQATELPRAYCVLKKGVEQSDKTANEIASWVAGKVAPHKRLRGGIMFIDEVPKSASGKILRRVLKDKAKSEGVEKAKL</sequence>
<dbReference type="CDD" id="cd05911">
    <property type="entry name" value="Firefly_Luc_like"/>
    <property type="match status" value="1"/>
</dbReference>
<evidence type="ECO:0000256" key="4">
    <source>
        <dbReference type="ARBA" id="ARBA00022741"/>
    </source>
</evidence>
<dbReference type="PANTHER" id="PTHR24096">
    <property type="entry name" value="LONG-CHAIN-FATTY-ACID--COA LIGASE"/>
    <property type="match status" value="1"/>
</dbReference>
<feature type="domain" description="AMP-binding enzyme C-terminal" evidence="7">
    <location>
        <begin position="451"/>
        <end position="531"/>
    </location>
</feature>
<dbReference type="InterPro" id="IPR020845">
    <property type="entry name" value="AMP-binding_CS"/>
</dbReference>
<dbReference type="Pfam" id="PF13193">
    <property type="entry name" value="AMP-binding_C"/>
    <property type="match status" value="1"/>
</dbReference>
<dbReference type="FunFam" id="3.40.50.12780:FF:000003">
    <property type="entry name" value="Long-chain-fatty-acid--CoA ligase FadD"/>
    <property type="match status" value="1"/>
</dbReference>
<evidence type="ECO:0000313" key="8">
    <source>
        <dbReference type="EMBL" id="KAF2098599.1"/>
    </source>
</evidence>
<accession>A0A9P4IG85</accession>
<keyword evidence="3 8" id="KW-0436">Ligase</keyword>
<keyword evidence="9" id="KW-1185">Reference proteome</keyword>
<dbReference type="OrthoDB" id="6509636at2759"/>
<gene>
    <name evidence="8" type="ORF">NA57DRAFT_65998</name>
</gene>
<name>A0A9P4IG85_9PEZI</name>
<dbReference type="FunFam" id="3.30.300.30:FF:000007">
    <property type="entry name" value="4-coumarate--CoA ligase 2"/>
    <property type="match status" value="1"/>
</dbReference>
<dbReference type="InterPro" id="IPR045851">
    <property type="entry name" value="AMP-bd_C_sf"/>
</dbReference>
<dbReference type="InterPro" id="IPR000873">
    <property type="entry name" value="AMP-dep_synth/lig_dom"/>
</dbReference>
<dbReference type="GO" id="GO:0005524">
    <property type="term" value="F:ATP binding"/>
    <property type="evidence" value="ECO:0007669"/>
    <property type="project" value="UniProtKB-KW"/>
</dbReference>
<feature type="domain" description="AMP-dependent synthetase/ligase" evidence="6">
    <location>
        <begin position="22"/>
        <end position="400"/>
    </location>
</feature>
<keyword evidence="5" id="KW-0067">ATP-binding</keyword>
<keyword evidence="4" id="KW-0547">Nucleotide-binding</keyword>
<dbReference type="EMBL" id="ML978126">
    <property type="protein sequence ID" value="KAF2098599.1"/>
    <property type="molecule type" value="Genomic_DNA"/>
</dbReference>
<dbReference type="Proteomes" id="UP000799772">
    <property type="component" value="Unassembled WGS sequence"/>
</dbReference>
<evidence type="ECO:0000256" key="3">
    <source>
        <dbReference type="ARBA" id="ARBA00022598"/>
    </source>
</evidence>
<protein>
    <submittedName>
        <fullName evidence="8">4-coumarate-CoA ligase-like protein</fullName>
    </submittedName>
</protein>
<dbReference type="GO" id="GO:0016405">
    <property type="term" value="F:CoA-ligase activity"/>
    <property type="evidence" value="ECO:0007669"/>
    <property type="project" value="TreeGrafter"/>
</dbReference>
<proteinExistence type="inferred from homology"/>
<organism evidence="8 9">
    <name type="scientific">Rhizodiscina lignyota</name>
    <dbReference type="NCBI Taxonomy" id="1504668"/>
    <lineage>
        <taxon>Eukaryota</taxon>
        <taxon>Fungi</taxon>
        <taxon>Dikarya</taxon>
        <taxon>Ascomycota</taxon>
        <taxon>Pezizomycotina</taxon>
        <taxon>Dothideomycetes</taxon>
        <taxon>Pleosporomycetidae</taxon>
        <taxon>Aulographales</taxon>
        <taxon>Rhizodiscinaceae</taxon>
        <taxon>Rhizodiscina</taxon>
    </lineage>
</organism>
<dbReference type="InterPro" id="IPR042099">
    <property type="entry name" value="ANL_N_sf"/>
</dbReference>
<dbReference type="InterPro" id="IPR025110">
    <property type="entry name" value="AMP-bd_C"/>
</dbReference>
<dbReference type="AlphaFoldDB" id="A0A9P4IG85"/>
<evidence type="ECO:0000313" key="9">
    <source>
        <dbReference type="Proteomes" id="UP000799772"/>
    </source>
</evidence>
<comment type="similarity">
    <text evidence="2">Belongs to the ATP-dependent AMP-binding enzyme family.</text>
</comment>
<dbReference type="SUPFAM" id="SSF56801">
    <property type="entry name" value="Acetyl-CoA synthetase-like"/>
    <property type="match status" value="1"/>
</dbReference>
<dbReference type="Gene3D" id="3.30.300.30">
    <property type="match status" value="1"/>
</dbReference>
<evidence type="ECO:0000256" key="1">
    <source>
        <dbReference type="ARBA" id="ARBA00004924"/>
    </source>
</evidence>